<accession>A0A4R5AHP3</accession>
<evidence type="ECO:0000256" key="1">
    <source>
        <dbReference type="SAM" id="MobiDB-lite"/>
    </source>
</evidence>
<keyword evidence="2" id="KW-0732">Signal</keyword>
<evidence type="ECO:0000313" key="4">
    <source>
        <dbReference type="Proteomes" id="UP000294513"/>
    </source>
</evidence>
<reference evidence="3 4" key="1">
    <citation type="submission" date="2019-03" db="EMBL/GenBank/DDBJ databases">
        <title>Draft genome sequences of novel Actinobacteria.</title>
        <authorList>
            <person name="Sahin N."/>
            <person name="Ay H."/>
            <person name="Saygin H."/>
        </authorList>
    </citation>
    <scope>NUCLEOTIDE SEQUENCE [LARGE SCALE GENOMIC DNA]</scope>
    <source>
        <strain evidence="3 4">H3C3</strain>
    </source>
</reference>
<feature type="region of interest" description="Disordered" evidence="1">
    <location>
        <begin position="31"/>
        <end position="51"/>
    </location>
</feature>
<evidence type="ECO:0000313" key="3">
    <source>
        <dbReference type="EMBL" id="TDD70839.1"/>
    </source>
</evidence>
<comment type="caution">
    <text evidence="3">The sequence shown here is derived from an EMBL/GenBank/DDBJ whole genome shotgun (WGS) entry which is preliminary data.</text>
</comment>
<keyword evidence="4" id="KW-1185">Reference proteome</keyword>
<feature type="chain" id="PRO_5038686636" evidence="2">
    <location>
        <begin position="25"/>
        <end position="149"/>
    </location>
</feature>
<dbReference type="EMBL" id="SMKU01000299">
    <property type="protein sequence ID" value="TDD70839.1"/>
    <property type="molecule type" value="Genomic_DNA"/>
</dbReference>
<evidence type="ECO:0000256" key="2">
    <source>
        <dbReference type="SAM" id="SignalP"/>
    </source>
</evidence>
<gene>
    <name evidence="3" type="ORF">E1298_36385</name>
</gene>
<dbReference type="RefSeq" id="WP_131901530.1">
    <property type="nucleotide sequence ID" value="NZ_SMKU01000299.1"/>
</dbReference>
<protein>
    <submittedName>
        <fullName evidence="3">Uncharacterized protein</fullName>
    </submittedName>
</protein>
<dbReference type="Proteomes" id="UP000294513">
    <property type="component" value="Unassembled WGS sequence"/>
</dbReference>
<organism evidence="3 4">
    <name type="scientific">Actinomadura rubrisoli</name>
    <dbReference type="NCBI Taxonomy" id="2530368"/>
    <lineage>
        <taxon>Bacteria</taxon>
        <taxon>Bacillati</taxon>
        <taxon>Actinomycetota</taxon>
        <taxon>Actinomycetes</taxon>
        <taxon>Streptosporangiales</taxon>
        <taxon>Thermomonosporaceae</taxon>
        <taxon>Actinomadura</taxon>
    </lineage>
</organism>
<sequence>MKTKKIVTLSVALGLMLGGLTATTAVGSAAAEPKPAAPAPATPGPQHKDARTFELKNARKLGPGPTEGYTFCARDVSDGTYFRITGSSIIAGQPAVASATEANPDDNFREFMGDSHVYSENVSVLSGEIRSRIHTGWGAPIGACLHLIL</sequence>
<name>A0A4R5AHP3_9ACTN</name>
<proteinExistence type="predicted"/>
<dbReference type="OrthoDB" id="3638114at2"/>
<feature type="signal peptide" evidence="2">
    <location>
        <begin position="1"/>
        <end position="24"/>
    </location>
</feature>
<dbReference type="AlphaFoldDB" id="A0A4R5AHP3"/>